<keyword evidence="2" id="KW-1185">Reference proteome</keyword>
<reference evidence="1 2" key="1">
    <citation type="journal article" date="2019" name="Int. J. Syst. Evol. Microbiol.">
        <title>The Global Catalogue of Microorganisms (GCM) 10K type strain sequencing project: providing services to taxonomists for standard genome sequencing and annotation.</title>
        <authorList>
            <consortium name="The Broad Institute Genomics Platform"/>
            <consortium name="The Broad Institute Genome Sequencing Center for Infectious Disease"/>
            <person name="Wu L."/>
            <person name="Ma J."/>
        </authorList>
    </citation>
    <scope>NUCLEOTIDE SEQUENCE [LARGE SCALE GENOMIC DNA]</scope>
    <source>
        <strain evidence="1 2">JCM 10425</strain>
    </source>
</reference>
<sequence>MHIRRIHIVGIIVLALVAGCGAPDFTYVKNSGHKTYFKVPHGWHETATKSLDDALSGTNTDSVAAEMREQSWWSVAYDAADTPAADHLVTVGLTDDPIVYARVSPLTEQQQSKVSLDLLRDAFLPVTPAAREAAAGSLPLTGFELVHSEVLTPSDGLHGVRVIFDYELANGVLHTFDQTALVDNGGTMLYLLIIRCSTSCYRDRIDELDTIATSFTVRSDT</sequence>
<proteinExistence type="predicted"/>
<accession>A0ABN0UJB5</accession>
<evidence type="ECO:0000313" key="2">
    <source>
        <dbReference type="Proteomes" id="UP001500967"/>
    </source>
</evidence>
<dbReference type="EMBL" id="BAAAGX010000016">
    <property type="protein sequence ID" value="GAA0252256.1"/>
    <property type="molecule type" value="Genomic_DNA"/>
</dbReference>
<comment type="caution">
    <text evidence="1">The sequence shown here is derived from an EMBL/GenBank/DDBJ whole genome shotgun (WGS) entry which is preliminary data.</text>
</comment>
<name>A0ABN0UJB5_9ACTN</name>
<gene>
    <name evidence="1" type="ORF">GCM10009539_41800</name>
</gene>
<dbReference type="Proteomes" id="UP001500967">
    <property type="component" value="Unassembled WGS sequence"/>
</dbReference>
<evidence type="ECO:0000313" key="1">
    <source>
        <dbReference type="EMBL" id="GAA0252256.1"/>
    </source>
</evidence>
<evidence type="ECO:0008006" key="3">
    <source>
        <dbReference type="Google" id="ProtNLM"/>
    </source>
</evidence>
<dbReference type="PROSITE" id="PS51257">
    <property type="entry name" value="PROKAR_LIPOPROTEIN"/>
    <property type="match status" value="1"/>
</dbReference>
<protein>
    <recommendedName>
        <fullName evidence="3">Lipoprotein</fullName>
    </recommendedName>
</protein>
<organism evidence="1 2">
    <name type="scientific">Cryptosporangium japonicum</name>
    <dbReference type="NCBI Taxonomy" id="80872"/>
    <lineage>
        <taxon>Bacteria</taxon>
        <taxon>Bacillati</taxon>
        <taxon>Actinomycetota</taxon>
        <taxon>Actinomycetes</taxon>
        <taxon>Cryptosporangiales</taxon>
        <taxon>Cryptosporangiaceae</taxon>
        <taxon>Cryptosporangium</taxon>
    </lineage>
</organism>
<dbReference type="RefSeq" id="WP_344650550.1">
    <property type="nucleotide sequence ID" value="NZ_BAAAGX010000016.1"/>
</dbReference>